<sequence length="57" mass="6465">MTVQTPFKKIRKKITRPCPRRLTCLLLSIQVAYKLFAACMLSGGQVSRFEHNLGQQG</sequence>
<evidence type="ECO:0000313" key="1">
    <source>
        <dbReference type="EMBL" id="JAH45137.1"/>
    </source>
</evidence>
<protein>
    <submittedName>
        <fullName evidence="1">Uncharacterized protein</fullName>
    </submittedName>
</protein>
<accession>A0A0E9SV51</accession>
<reference evidence="1" key="2">
    <citation type="journal article" date="2015" name="Fish Shellfish Immunol.">
        <title>Early steps in the European eel (Anguilla anguilla)-Vibrio vulnificus interaction in the gills: Role of the RtxA13 toxin.</title>
        <authorList>
            <person name="Callol A."/>
            <person name="Pajuelo D."/>
            <person name="Ebbesson L."/>
            <person name="Teles M."/>
            <person name="MacKenzie S."/>
            <person name="Amaro C."/>
        </authorList>
    </citation>
    <scope>NUCLEOTIDE SEQUENCE</scope>
</reference>
<dbReference type="AlphaFoldDB" id="A0A0E9SV51"/>
<dbReference type="EMBL" id="GBXM01063440">
    <property type="protein sequence ID" value="JAH45137.1"/>
    <property type="molecule type" value="Transcribed_RNA"/>
</dbReference>
<name>A0A0E9SV51_ANGAN</name>
<reference evidence="1" key="1">
    <citation type="submission" date="2014-11" db="EMBL/GenBank/DDBJ databases">
        <authorList>
            <person name="Amaro Gonzalez C."/>
        </authorList>
    </citation>
    <scope>NUCLEOTIDE SEQUENCE</scope>
</reference>
<proteinExistence type="predicted"/>
<organism evidence="1">
    <name type="scientific">Anguilla anguilla</name>
    <name type="common">European freshwater eel</name>
    <name type="synonym">Muraena anguilla</name>
    <dbReference type="NCBI Taxonomy" id="7936"/>
    <lineage>
        <taxon>Eukaryota</taxon>
        <taxon>Metazoa</taxon>
        <taxon>Chordata</taxon>
        <taxon>Craniata</taxon>
        <taxon>Vertebrata</taxon>
        <taxon>Euteleostomi</taxon>
        <taxon>Actinopterygii</taxon>
        <taxon>Neopterygii</taxon>
        <taxon>Teleostei</taxon>
        <taxon>Anguilliformes</taxon>
        <taxon>Anguillidae</taxon>
        <taxon>Anguilla</taxon>
    </lineage>
</organism>